<feature type="transmembrane region" description="Helical" evidence="6">
    <location>
        <begin position="78"/>
        <end position="98"/>
    </location>
</feature>
<keyword evidence="4 6" id="KW-1133">Transmembrane helix</keyword>
<proteinExistence type="inferred from homology"/>
<feature type="transmembrane region" description="Helical" evidence="6">
    <location>
        <begin position="6"/>
        <end position="25"/>
    </location>
</feature>
<evidence type="ECO:0000256" key="6">
    <source>
        <dbReference type="SAM" id="Phobius"/>
    </source>
</evidence>
<gene>
    <name evidence="7" type="ORF">A3H78_00395</name>
</gene>
<evidence type="ECO:0000256" key="4">
    <source>
        <dbReference type="ARBA" id="ARBA00022989"/>
    </source>
</evidence>
<dbReference type="GO" id="GO:0033573">
    <property type="term" value="C:high-affinity iron permease complex"/>
    <property type="evidence" value="ECO:0007669"/>
    <property type="project" value="InterPro"/>
</dbReference>
<evidence type="ECO:0000256" key="2">
    <source>
        <dbReference type="ARBA" id="ARBA00008333"/>
    </source>
</evidence>
<feature type="transmembrane region" description="Helical" evidence="6">
    <location>
        <begin position="153"/>
        <end position="173"/>
    </location>
</feature>
<evidence type="ECO:0000313" key="8">
    <source>
        <dbReference type="Proteomes" id="UP000177418"/>
    </source>
</evidence>
<dbReference type="Proteomes" id="UP000177418">
    <property type="component" value="Unassembled WGS sequence"/>
</dbReference>
<feature type="transmembrane region" description="Helical" evidence="6">
    <location>
        <begin position="246"/>
        <end position="265"/>
    </location>
</feature>
<protein>
    <recommendedName>
        <fullName evidence="9">Iron permease</fullName>
    </recommendedName>
</protein>
<keyword evidence="5 6" id="KW-0472">Membrane</keyword>
<dbReference type="PANTHER" id="PTHR31632">
    <property type="entry name" value="IRON TRANSPORTER FTH1"/>
    <property type="match status" value="1"/>
</dbReference>
<organism evidence="7 8">
    <name type="scientific">Candidatus Roizmanbacteria bacterium RIFCSPLOWO2_02_FULL_36_11</name>
    <dbReference type="NCBI Taxonomy" id="1802071"/>
    <lineage>
        <taxon>Bacteria</taxon>
        <taxon>Candidatus Roizmaniibacteriota</taxon>
    </lineage>
</organism>
<evidence type="ECO:0000256" key="5">
    <source>
        <dbReference type="ARBA" id="ARBA00023136"/>
    </source>
</evidence>
<name>A0A1F7JH63_9BACT</name>
<keyword evidence="3 6" id="KW-0812">Transmembrane</keyword>
<comment type="similarity">
    <text evidence="2">Belongs to the oxidase-dependent Fe transporter (OFeT) (TC 9.A.10.1) family.</text>
</comment>
<dbReference type="InterPro" id="IPR004923">
    <property type="entry name" value="FTR1/Fip1/EfeU"/>
</dbReference>
<feature type="transmembrane region" description="Helical" evidence="6">
    <location>
        <begin position="185"/>
        <end position="202"/>
    </location>
</feature>
<evidence type="ECO:0000313" key="7">
    <source>
        <dbReference type="EMBL" id="OGK54922.1"/>
    </source>
</evidence>
<dbReference type="EMBL" id="MGAV01000012">
    <property type="protein sequence ID" value="OGK54922.1"/>
    <property type="molecule type" value="Genomic_DNA"/>
</dbReference>
<sequence length="277" mass="31311">MLPTLIISFREFLEVFLIIGVFFGISKKLKLRREKEILSASILGIIISFILPIITFALGDSARTIITEKNAELLEGYLMIFSGVFLGFVIFSLHKFFVRYRSSAIESTHQKLEKNIFDLSLFLTIVFFVVREGFEIALFTATTSLFSKFVENLLGLGLGFAISLLFGTLTYISYVKFPISRIYKLTEYLIVILGAAFLKNGIGELAEIYYNVHLSDIIPIKLNFLPEKSTLIGHMLKSIVGIEQNFSLAKLSIMVIYVALIYLTLLRVNKKNTNKAS</sequence>
<dbReference type="PANTHER" id="PTHR31632:SF2">
    <property type="entry name" value="PLASMA MEMBRANE IRON PERMEASE"/>
    <property type="match status" value="1"/>
</dbReference>
<dbReference type="Pfam" id="PF03239">
    <property type="entry name" value="FTR1"/>
    <property type="match status" value="1"/>
</dbReference>
<accession>A0A1F7JH63</accession>
<comment type="subcellular location">
    <subcellularLocation>
        <location evidence="1">Membrane</location>
        <topology evidence="1">Multi-pass membrane protein</topology>
    </subcellularLocation>
</comment>
<reference evidence="7 8" key="1">
    <citation type="journal article" date="2016" name="Nat. Commun.">
        <title>Thousands of microbial genomes shed light on interconnected biogeochemical processes in an aquifer system.</title>
        <authorList>
            <person name="Anantharaman K."/>
            <person name="Brown C.T."/>
            <person name="Hug L.A."/>
            <person name="Sharon I."/>
            <person name="Castelle C.J."/>
            <person name="Probst A.J."/>
            <person name="Thomas B.C."/>
            <person name="Singh A."/>
            <person name="Wilkins M.J."/>
            <person name="Karaoz U."/>
            <person name="Brodie E.L."/>
            <person name="Williams K.H."/>
            <person name="Hubbard S.S."/>
            <person name="Banfield J.F."/>
        </authorList>
    </citation>
    <scope>NUCLEOTIDE SEQUENCE [LARGE SCALE GENOMIC DNA]</scope>
</reference>
<dbReference type="GO" id="GO:0015093">
    <property type="term" value="F:ferrous iron transmembrane transporter activity"/>
    <property type="evidence" value="ECO:0007669"/>
    <property type="project" value="TreeGrafter"/>
</dbReference>
<feature type="transmembrane region" description="Helical" evidence="6">
    <location>
        <begin position="119"/>
        <end position="141"/>
    </location>
</feature>
<feature type="transmembrane region" description="Helical" evidence="6">
    <location>
        <begin position="37"/>
        <end position="58"/>
    </location>
</feature>
<evidence type="ECO:0000256" key="3">
    <source>
        <dbReference type="ARBA" id="ARBA00022692"/>
    </source>
</evidence>
<comment type="caution">
    <text evidence="7">The sequence shown here is derived from an EMBL/GenBank/DDBJ whole genome shotgun (WGS) entry which is preliminary data.</text>
</comment>
<dbReference type="AlphaFoldDB" id="A0A1F7JH63"/>
<evidence type="ECO:0008006" key="9">
    <source>
        <dbReference type="Google" id="ProtNLM"/>
    </source>
</evidence>
<evidence type="ECO:0000256" key="1">
    <source>
        <dbReference type="ARBA" id="ARBA00004141"/>
    </source>
</evidence>